<dbReference type="SUPFAM" id="SSF55874">
    <property type="entry name" value="ATPase domain of HSP90 chaperone/DNA topoisomerase II/histidine kinase"/>
    <property type="match status" value="1"/>
</dbReference>
<dbReference type="InterPro" id="IPR003594">
    <property type="entry name" value="HATPase_dom"/>
</dbReference>
<dbReference type="PRINTS" id="PR00344">
    <property type="entry name" value="BCTRLSENSOR"/>
</dbReference>
<keyword evidence="7" id="KW-0902">Two-component regulatory system</keyword>
<dbReference type="Gene3D" id="3.30.450.20">
    <property type="entry name" value="PAS domain"/>
    <property type="match status" value="1"/>
</dbReference>
<dbReference type="GO" id="GO:0030295">
    <property type="term" value="F:protein kinase activator activity"/>
    <property type="evidence" value="ECO:0007669"/>
    <property type="project" value="TreeGrafter"/>
</dbReference>
<dbReference type="PANTHER" id="PTHR42878:SF15">
    <property type="entry name" value="BACTERIOPHYTOCHROME"/>
    <property type="match status" value="1"/>
</dbReference>
<comment type="catalytic activity">
    <reaction evidence="1">
        <text>ATP + protein L-histidine = ADP + protein N-phospho-L-histidine.</text>
        <dbReference type="EC" id="2.7.13.3"/>
    </reaction>
</comment>
<accession>A0A8J4E7D0</accession>
<dbReference type="SUPFAM" id="SSF47384">
    <property type="entry name" value="Homodimeric domain of signal transducing histidine kinase"/>
    <property type="match status" value="1"/>
</dbReference>
<dbReference type="GO" id="GO:0005886">
    <property type="term" value="C:plasma membrane"/>
    <property type="evidence" value="ECO:0007669"/>
    <property type="project" value="UniProtKB-SubCell"/>
</dbReference>
<dbReference type="GO" id="GO:0007234">
    <property type="term" value="P:osmosensory signaling via phosphorelay pathway"/>
    <property type="evidence" value="ECO:0007669"/>
    <property type="project" value="TreeGrafter"/>
</dbReference>
<dbReference type="GO" id="GO:0000156">
    <property type="term" value="F:phosphorelay response regulator activity"/>
    <property type="evidence" value="ECO:0007669"/>
    <property type="project" value="TreeGrafter"/>
</dbReference>
<dbReference type="SMART" id="SM00388">
    <property type="entry name" value="HisKA"/>
    <property type="match status" value="1"/>
</dbReference>
<dbReference type="InterPro" id="IPR003661">
    <property type="entry name" value="HisK_dim/P_dom"/>
</dbReference>
<keyword evidence="6" id="KW-0418">Kinase</keyword>
<dbReference type="InterPro" id="IPR013656">
    <property type="entry name" value="PAS_4"/>
</dbReference>
<dbReference type="GO" id="GO:0000155">
    <property type="term" value="F:phosphorelay sensor kinase activity"/>
    <property type="evidence" value="ECO:0007669"/>
    <property type="project" value="InterPro"/>
</dbReference>
<gene>
    <name evidence="14" type="ORF">Vau01_116800</name>
</gene>
<evidence type="ECO:0000256" key="4">
    <source>
        <dbReference type="ARBA" id="ARBA00022553"/>
    </source>
</evidence>
<evidence type="ECO:0000256" key="9">
    <source>
        <dbReference type="ARBA" id="ARBA00039401"/>
    </source>
</evidence>
<evidence type="ECO:0000259" key="12">
    <source>
        <dbReference type="PROSITE" id="PS50112"/>
    </source>
</evidence>
<keyword evidence="15" id="KW-1185">Reference proteome</keyword>
<keyword evidence="4" id="KW-0597">Phosphoprotein</keyword>
<dbReference type="CDD" id="cd00082">
    <property type="entry name" value="HisKA"/>
    <property type="match status" value="1"/>
</dbReference>
<dbReference type="Pfam" id="PF00512">
    <property type="entry name" value="HisKA"/>
    <property type="match status" value="1"/>
</dbReference>
<organism evidence="14 15">
    <name type="scientific">Virgisporangium aurantiacum</name>
    <dbReference type="NCBI Taxonomy" id="175570"/>
    <lineage>
        <taxon>Bacteria</taxon>
        <taxon>Bacillati</taxon>
        <taxon>Actinomycetota</taxon>
        <taxon>Actinomycetes</taxon>
        <taxon>Micromonosporales</taxon>
        <taxon>Micromonosporaceae</taxon>
        <taxon>Virgisporangium</taxon>
    </lineage>
</organism>
<dbReference type="EC" id="2.7.13.3" evidence="3"/>
<protein>
    <recommendedName>
        <fullName evidence="9">Sensor-like histidine kinase SenX3</fullName>
        <ecNumber evidence="3">2.7.13.3</ecNumber>
    </recommendedName>
</protein>
<dbReference type="InterPro" id="IPR005467">
    <property type="entry name" value="His_kinase_dom"/>
</dbReference>
<dbReference type="FunFam" id="1.10.287.130:FF:000070">
    <property type="entry name" value="Histidine kinase sensor protein"/>
    <property type="match status" value="1"/>
</dbReference>
<reference evidence="14" key="1">
    <citation type="submission" date="2021-01" db="EMBL/GenBank/DDBJ databases">
        <title>Whole genome shotgun sequence of Virgisporangium aurantiacum NBRC 16421.</title>
        <authorList>
            <person name="Komaki H."/>
            <person name="Tamura T."/>
        </authorList>
    </citation>
    <scope>NUCLEOTIDE SEQUENCE</scope>
    <source>
        <strain evidence="14">NBRC 16421</strain>
    </source>
</reference>
<dbReference type="Pfam" id="PF02518">
    <property type="entry name" value="HATPase_c"/>
    <property type="match status" value="1"/>
</dbReference>
<evidence type="ECO:0000259" key="11">
    <source>
        <dbReference type="PROSITE" id="PS50109"/>
    </source>
</evidence>
<dbReference type="InterPro" id="IPR000700">
    <property type="entry name" value="PAS-assoc_C"/>
</dbReference>
<dbReference type="InterPro" id="IPR036890">
    <property type="entry name" value="HATPase_C_sf"/>
</dbReference>
<dbReference type="NCBIfam" id="TIGR00229">
    <property type="entry name" value="sensory_box"/>
    <property type="match status" value="1"/>
</dbReference>
<feature type="coiled-coil region" evidence="10">
    <location>
        <begin position="174"/>
        <end position="212"/>
    </location>
</feature>
<dbReference type="InterPro" id="IPR050351">
    <property type="entry name" value="BphY/WalK/GraS-like"/>
</dbReference>
<dbReference type="InterPro" id="IPR036097">
    <property type="entry name" value="HisK_dim/P_sf"/>
</dbReference>
<dbReference type="InterPro" id="IPR035965">
    <property type="entry name" value="PAS-like_dom_sf"/>
</dbReference>
<dbReference type="Proteomes" id="UP000612585">
    <property type="component" value="Unassembled WGS sequence"/>
</dbReference>
<dbReference type="CDD" id="cd00130">
    <property type="entry name" value="PAS"/>
    <property type="match status" value="1"/>
</dbReference>
<dbReference type="SUPFAM" id="SSF55785">
    <property type="entry name" value="PYP-like sensor domain (PAS domain)"/>
    <property type="match status" value="1"/>
</dbReference>
<dbReference type="PANTHER" id="PTHR42878">
    <property type="entry name" value="TWO-COMPONENT HISTIDINE KINASE"/>
    <property type="match status" value="1"/>
</dbReference>
<name>A0A8J4E7D0_9ACTN</name>
<dbReference type="PROSITE" id="PS50112">
    <property type="entry name" value="PAS"/>
    <property type="match status" value="1"/>
</dbReference>
<keyword evidence="8" id="KW-0472">Membrane</keyword>
<dbReference type="PROSITE" id="PS50109">
    <property type="entry name" value="HIS_KIN"/>
    <property type="match status" value="1"/>
</dbReference>
<dbReference type="EMBL" id="BOPG01000110">
    <property type="protein sequence ID" value="GIJ64164.1"/>
    <property type="molecule type" value="Genomic_DNA"/>
</dbReference>
<sequence>MVWPLGLTATATAALIGASAARRVPRSVIVGGFLGLLAGLSVATTRTIRRLEAALATAELDKAASHNQLQKLIDNSNANIYMKRIDNGQYLLVNSEWERLFGVTRDRVINMTDHGVFPPALAQQLRANDLGVARAGNTVQYEESAESRDGMRTYVSVKFPVLDSAGQPYAICGISTDITERKRAEDEVRRLNAELEMRVRERTAELEASTRELDAFAYSVSHDLRAPLRSLHGFSEALLDDYADVLDEEGRDNLNRIQHNVQRMGRMIDDLLNLSRATRVELTRDDIDISAMARDIIAELAATAPGRTVAVTVADDLRARGDAQLVRLALQNLLANAWKFTAQRTDPCIEVGSARHDGEEMFFVRDNGAGFDMKYASKLFTAFQRLHAAAQFEGTGIGLAIVARVVRRHGGRVLARAEVDHGATFSFNLHTDTGDAP</sequence>
<evidence type="ECO:0000256" key="7">
    <source>
        <dbReference type="ARBA" id="ARBA00023012"/>
    </source>
</evidence>
<dbReference type="SMART" id="SM00387">
    <property type="entry name" value="HATPase_c"/>
    <property type="match status" value="1"/>
</dbReference>
<dbReference type="PROSITE" id="PS50113">
    <property type="entry name" value="PAC"/>
    <property type="match status" value="1"/>
</dbReference>
<feature type="domain" description="PAS" evidence="12">
    <location>
        <begin position="65"/>
        <end position="110"/>
    </location>
</feature>
<dbReference type="FunFam" id="3.30.565.10:FF:000006">
    <property type="entry name" value="Sensor histidine kinase WalK"/>
    <property type="match status" value="1"/>
</dbReference>
<feature type="domain" description="PAC" evidence="13">
    <location>
        <begin position="139"/>
        <end position="190"/>
    </location>
</feature>
<evidence type="ECO:0000259" key="13">
    <source>
        <dbReference type="PROSITE" id="PS50113"/>
    </source>
</evidence>
<proteinExistence type="predicted"/>
<dbReference type="Pfam" id="PF08448">
    <property type="entry name" value="PAS_4"/>
    <property type="match status" value="1"/>
</dbReference>
<dbReference type="InterPro" id="IPR004358">
    <property type="entry name" value="Sig_transdc_His_kin-like_C"/>
</dbReference>
<evidence type="ECO:0000256" key="8">
    <source>
        <dbReference type="ARBA" id="ARBA00023136"/>
    </source>
</evidence>
<comment type="subcellular location">
    <subcellularLocation>
        <location evidence="2">Cell membrane</location>
    </subcellularLocation>
</comment>
<evidence type="ECO:0000256" key="2">
    <source>
        <dbReference type="ARBA" id="ARBA00004236"/>
    </source>
</evidence>
<keyword evidence="5" id="KW-0808">Transferase</keyword>
<keyword evidence="10" id="KW-0175">Coiled coil</keyword>
<dbReference type="Gene3D" id="1.10.287.130">
    <property type="match status" value="1"/>
</dbReference>
<dbReference type="AlphaFoldDB" id="A0A8J4E7D0"/>
<evidence type="ECO:0000256" key="10">
    <source>
        <dbReference type="SAM" id="Coils"/>
    </source>
</evidence>
<evidence type="ECO:0000313" key="15">
    <source>
        <dbReference type="Proteomes" id="UP000612585"/>
    </source>
</evidence>
<evidence type="ECO:0000256" key="3">
    <source>
        <dbReference type="ARBA" id="ARBA00012438"/>
    </source>
</evidence>
<comment type="caution">
    <text evidence="14">The sequence shown here is derived from an EMBL/GenBank/DDBJ whole genome shotgun (WGS) entry which is preliminary data.</text>
</comment>
<evidence type="ECO:0000256" key="1">
    <source>
        <dbReference type="ARBA" id="ARBA00000085"/>
    </source>
</evidence>
<dbReference type="Gene3D" id="3.30.565.10">
    <property type="entry name" value="Histidine kinase-like ATPase, C-terminal domain"/>
    <property type="match status" value="1"/>
</dbReference>
<evidence type="ECO:0000256" key="5">
    <source>
        <dbReference type="ARBA" id="ARBA00022679"/>
    </source>
</evidence>
<feature type="domain" description="Histidine kinase" evidence="11">
    <location>
        <begin position="219"/>
        <end position="433"/>
    </location>
</feature>
<evidence type="ECO:0000256" key="6">
    <source>
        <dbReference type="ARBA" id="ARBA00022777"/>
    </source>
</evidence>
<dbReference type="InterPro" id="IPR000014">
    <property type="entry name" value="PAS"/>
</dbReference>
<evidence type="ECO:0000313" key="14">
    <source>
        <dbReference type="EMBL" id="GIJ64164.1"/>
    </source>
</evidence>